<evidence type="ECO:0000313" key="1">
    <source>
        <dbReference type="Proteomes" id="UP000887579"/>
    </source>
</evidence>
<reference evidence="2" key="1">
    <citation type="submission" date="2022-11" db="UniProtKB">
        <authorList>
            <consortium name="WormBaseParasite"/>
        </authorList>
    </citation>
    <scope>IDENTIFICATION</scope>
</reference>
<evidence type="ECO:0000313" key="2">
    <source>
        <dbReference type="WBParaSite" id="ES5_v2.g14444.t1"/>
    </source>
</evidence>
<accession>A0AC34FCZ4</accession>
<name>A0AC34FCZ4_9BILA</name>
<protein>
    <submittedName>
        <fullName evidence="2">Uncharacterized protein</fullName>
    </submittedName>
</protein>
<sequence>MEIKCFIYLSKKLTVPFTRELRCVSWNQNRGFVCAGGVDGSVRLFKLHPDSDKNMNNPFYMNSALEGHGPNSNVEIAQWNEYYQKLTTSDDSGMIIVWSPNQHDNSWYEEMVNNRNKSTIMDMKWSPDGQKVSIVYEDGQVIVGSVEGNRIWAKDVSTGLAACAFNVDSSLLLVGLMDGEFKVPMICIESMELETALATKDAKKDTIISMEYFVPPMFSKDPEPRGAGEGLSFGAEGFLPSVLKLDTFEKNHIARSPISPSRPRLAIAFQNGVIQLMRNEMDSQPIIIRERNTVIRKCHWSPDGSVLAVGAKVNALNVLLLFSPTGEKYQALPMPDKNFNCFTWKGDGLAIGCGVDNSFFLATVRPRYKWAYCNHTVVYAYAPLDISENIVTFFETKMNEKHEKILPDVINIESHGEYCIIANLTAEISGPVIPRATGFDAYKQPTKQEMNGEEGAPLPVHHIDQTRENGRPSTSAARHNFGGGAKQSDNIKSIALGNNFLLISREQGTLYRYNLPTVTLQYRTPLGYTAEKMSLNCSSTRLAVISTNNIFKLFDIRDNGTQVVPSFEKKDIWDMKWDNDKEDTIAIMEKSRLLVVQGTTAADPVPNHGYICSFRDLTVRTIQMQYVMQNPKDFDRGLIADIEVKTLRKAKELLDAGKISEANVFIEQNSHPMLWKLLAKMAMAKLDFRMAEHAFVKLRDYLGICFLKRLESIQVSLLSKKLC</sequence>
<dbReference type="Proteomes" id="UP000887579">
    <property type="component" value="Unplaced"/>
</dbReference>
<dbReference type="WBParaSite" id="ES5_v2.g14444.t1">
    <property type="protein sequence ID" value="ES5_v2.g14444.t1"/>
    <property type="gene ID" value="ES5_v2.g14444"/>
</dbReference>
<organism evidence="1 2">
    <name type="scientific">Panagrolaimus sp. ES5</name>
    <dbReference type="NCBI Taxonomy" id="591445"/>
    <lineage>
        <taxon>Eukaryota</taxon>
        <taxon>Metazoa</taxon>
        <taxon>Ecdysozoa</taxon>
        <taxon>Nematoda</taxon>
        <taxon>Chromadorea</taxon>
        <taxon>Rhabditida</taxon>
        <taxon>Tylenchina</taxon>
        <taxon>Panagrolaimomorpha</taxon>
        <taxon>Panagrolaimoidea</taxon>
        <taxon>Panagrolaimidae</taxon>
        <taxon>Panagrolaimus</taxon>
    </lineage>
</organism>
<proteinExistence type="predicted"/>